<protein>
    <submittedName>
        <fullName evidence="7">Pyridoxal-dependent decarboxylase</fullName>
    </submittedName>
</protein>
<evidence type="ECO:0000256" key="6">
    <source>
        <dbReference type="RuleBase" id="RU000382"/>
    </source>
</evidence>
<gene>
    <name evidence="7" type="ORF">N0B48_10330</name>
</gene>
<dbReference type="InterPro" id="IPR002129">
    <property type="entry name" value="PyrdxlP-dep_de-COase"/>
</dbReference>
<proteinExistence type="inferred from homology"/>
<dbReference type="Gene3D" id="3.90.1150.10">
    <property type="entry name" value="Aspartate Aminotransferase, domain 1"/>
    <property type="match status" value="1"/>
</dbReference>
<dbReference type="InterPro" id="IPR015422">
    <property type="entry name" value="PyrdxlP-dep_Trfase_small"/>
</dbReference>
<evidence type="ECO:0000256" key="4">
    <source>
        <dbReference type="ARBA" id="ARBA00022898"/>
    </source>
</evidence>
<keyword evidence="8" id="KW-1185">Reference proteome</keyword>
<keyword evidence="3" id="KW-0210">Decarboxylase</keyword>
<evidence type="ECO:0000313" key="8">
    <source>
        <dbReference type="Proteomes" id="UP001525566"/>
    </source>
</evidence>
<dbReference type="PANTHER" id="PTHR11999">
    <property type="entry name" value="GROUP II PYRIDOXAL-5-PHOSPHATE DECARBOXYLASE"/>
    <property type="match status" value="1"/>
</dbReference>
<reference evidence="7 8" key="1">
    <citation type="submission" date="2022-09" db="EMBL/GenBank/DDBJ databases">
        <title>Chryseobacterium oleae sp.nov., isolated from the inter-root soil of Pyrola calliantha H. Andr. in Tibet.</title>
        <authorList>
            <person name="Li Z."/>
        </authorList>
    </citation>
    <scope>NUCLEOTIDE SEQUENCE [LARGE SCALE GENOMIC DNA]</scope>
    <source>
        <strain evidence="8">pc1-10</strain>
    </source>
</reference>
<organism evidence="7 8">
    <name type="scientific">Chryseobacterium herbae</name>
    <dbReference type="NCBI Taxonomy" id="2976476"/>
    <lineage>
        <taxon>Bacteria</taxon>
        <taxon>Pseudomonadati</taxon>
        <taxon>Bacteroidota</taxon>
        <taxon>Flavobacteriia</taxon>
        <taxon>Flavobacteriales</taxon>
        <taxon>Weeksellaceae</taxon>
        <taxon>Chryseobacterium group</taxon>
        <taxon>Chryseobacterium</taxon>
    </lineage>
</organism>
<dbReference type="PRINTS" id="PR00800">
    <property type="entry name" value="YHDCRBOXLASE"/>
</dbReference>
<dbReference type="PANTHER" id="PTHR11999:SF70">
    <property type="entry name" value="MIP05841P"/>
    <property type="match status" value="1"/>
</dbReference>
<evidence type="ECO:0000256" key="5">
    <source>
        <dbReference type="ARBA" id="ARBA00023239"/>
    </source>
</evidence>
<comment type="cofactor">
    <cofactor evidence="1 6">
        <name>pyridoxal 5'-phosphate</name>
        <dbReference type="ChEBI" id="CHEBI:597326"/>
    </cofactor>
</comment>
<evidence type="ECO:0000256" key="2">
    <source>
        <dbReference type="ARBA" id="ARBA00009533"/>
    </source>
</evidence>
<evidence type="ECO:0000256" key="1">
    <source>
        <dbReference type="ARBA" id="ARBA00001933"/>
    </source>
</evidence>
<dbReference type="InterPro" id="IPR015424">
    <property type="entry name" value="PyrdxlP-dep_Trfase"/>
</dbReference>
<dbReference type="Proteomes" id="UP001525566">
    <property type="component" value="Unassembled WGS sequence"/>
</dbReference>
<dbReference type="SUPFAM" id="SSF53383">
    <property type="entry name" value="PLP-dependent transferases"/>
    <property type="match status" value="1"/>
</dbReference>
<dbReference type="EMBL" id="JAOAMU010000003">
    <property type="protein sequence ID" value="MCT2562287.1"/>
    <property type="molecule type" value="Genomic_DNA"/>
</dbReference>
<dbReference type="RefSeq" id="WP_259838729.1">
    <property type="nucleotide sequence ID" value="NZ_JAOAMU010000003.1"/>
</dbReference>
<dbReference type="Pfam" id="PF00282">
    <property type="entry name" value="Pyridoxal_deC"/>
    <property type="match status" value="1"/>
</dbReference>
<keyword evidence="5 6" id="KW-0456">Lyase</keyword>
<comment type="caution">
    <text evidence="7">The sequence shown here is derived from an EMBL/GenBank/DDBJ whole genome shotgun (WGS) entry which is preliminary data.</text>
</comment>
<keyword evidence="4 6" id="KW-0663">Pyridoxal phosphate</keyword>
<sequence>MKEYLKNDSDQIDHILEIIKNQGIGYLNTISERPTSVSNMPVFEKQNLPEQGFGTEETLKIFNERFEPIMVGSGGPRYLGFVTGGATPASIAGDWLATIYDQNTQSTKGHGDISANIELETIKILLDLLGLPDNFLGGFVTGATMSNFTCLAIARQWVGKEQGRDIAKDGISGAINILTATPHSSAIKSLSLLGIGSGNITKIKTAGEDREAISVDDLEDHIIKLGGEPFILISSGGTVNTVDFDDFKAIHALKEKYKFWWHIDAAFGGFAACSDTYKHLVEGWEYSDSITVDCHKWLNVPYESAVFFIKEQYKTLQVETFQNSNAPYLGDPLENFSYLNFLPENSRRLKALPAWFSLMAYGKKGYQEIVDNNITLSRQFGQMIENSDDFKLLAPVRLNTVCFTLKDSGKQDEVGKFLAMLNETGKVFMTPTFYHQQNGIRAAFVNWRTSENDVVLIFGVMNTIISQLK</sequence>
<accession>A0ABT2IU97</accession>
<evidence type="ECO:0000313" key="7">
    <source>
        <dbReference type="EMBL" id="MCT2562287.1"/>
    </source>
</evidence>
<comment type="similarity">
    <text evidence="2 6">Belongs to the group II decarboxylase family.</text>
</comment>
<dbReference type="InterPro" id="IPR015421">
    <property type="entry name" value="PyrdxlP-dep_Trfase_major"/>
</dbReference>
<evidence type="ECO:0000256" key="3">
    <source>
        <dbReference type="ARBA" id="ARBA00022793"/>
    </source>
</evidence>
<dbReference type="InterPro" id="IPR010977">
    <property type="entry name" value="Aromatic_deC"/>
</dbReference>
<name>A0ABT2IU97_9FLAO</name>
<dbReference type="Gene3D" id="3.40.640.10">
    <property type="entry name" value="Type I PLP-dependent aspartate aminotransferase-like (Major domain)"/>
    <property type="match status" value="1"/>
</dbReference>